<dbReference type="EMBL" id="ML734640">
    <property type="protein sequence ID" value="KAB8243597.1"/>
    <property type="molecule type" value="Genomic_DNA"/>
</dbReference>
<gene>
    <name evidence="1" type="ORF">BDV35DRAFT_320350</name>
</gene>
<proteinExistence type="predicted"/>
<dbReference type="AlphaFoldDB" id="A0A5N6GP75"/>
<name>A0A5N6GP75_ASPFL</name>
<organism evidence="1">
    <name type="scientific">Aspergillus flavus</name>
    <dbReference type="NCBI Taxonomy" id="5059"/>
    <lineage>
        <taxon>Eukaryota</taxon>
        <taxon>Fungi</taxon>
        <taxon>Dikarya</taxon>
        <taxon>Ascomycota</taxon>
        <taxon>Pezizomycotina</taxon>
        <taxon>Eurotiomycetes</taxon>
        <taxon>Eurotiomycetidae</taxon>
        <taxon>Eurotiales</taxon>
        <taxon>Aspergillaceae</taxon>
        <taxon>Aspergillus</taxon>
        <taxon>Aspergillus subgen. Circumdati</taxon>
    </lineage>
</organism>
<reference evidence="1" key="1">
    <citation type="submission" date="2019-04" db="EMBL/GenBank/DDBJ databases">
        <title>Friends and foes A comparative genomics study of 23 Aspergillus species from section Flavi.</title>
        <authorList>
            <consortium name="DOE Joint Genome Institute"/>
            <person name="Kjaerbolling I."/>
            <person name="Vesth T."/>
            <person name="Frisvad J.C."/>
            <person name="Nybo J.L."/>
            <person name="Theobald S."/>
            <person name="Kildgaard S."/>
            <person name="Isbrandt T."/>
            <person name="Kuo A."/>
            <person name="Sato A."/>
            <person name="Lyhne E.K."/>
            <person name="Kogle M.E."/>
            <person name="Wiebenga A."/>
            <person name="Kun R.S."/>
            <person name="Lubbers R.J."/>
            <person name="Makela M.R."/>
            <person name="Barry K."/>
            <person name="Chovatia M."/>
            <person name="Clum A."/>
            <person name="Daum C."/>
            <person name="Haridas S."/>
            <person name="He G."/>
            <person name="LaButti K."/>
            <person name="Lipzen A."/>
            <person name="Mondo S."/>
            <person name="Riley R."/>
            <person name="Salamov A."/>
            <person name="Simmons B.A."/>
            <person name="Magnuson J.K."/>
            <person name="Henrissat B."/>
            <person name="Mortensen U.H."/>
            <person name="Larsen T.O."/>
            <person name="Devries R.P."/>
            <person name="Grigoriev I.V."/>
            <person name="Machida M."/>
            <person name="Baker S.E."/>
            <person name="Andersen M.R."/>
        </authorList>
    </citation>
    <scope>NUCLEOTIDE SEQUENCE [LARGE SCALE GENOMIC DNA]</scope>
    <source>
        <strain evidence="1">CBS 121.62</strain>
    </source>
</reference>
<evidence type="ECO:0000313" key="1">
    <source>
        <dbReference type="EMBL" id="KAB8243597.1"/>
    </source>
</evidence>
<accession>A0A5N6GP75</accession>
<dbReference type="Proteomes" id="UP000325434">
    <property type="component" value="Unassembled WGS sequence"/>
</dbReference>
<protein>
    <submittedName>
        <fullName evidence="1">Uncharacterized protein</fullName>
    </submittedName>
</protein>
<sequence>MSLNLDPAGGLSAQSRNHLWRKRRNVRQKDHRELMQRGQKKVSRSTLPIGWMWQFLLAICKGMSGTHIRLCSYQLPYATFSDDRISPAMGLGTRNIYWAQRSDRKEQRWCRWVNRSDVCSTLSSMFLDFQVLYFSVSSFFECGSTIEQCGYQSWVMCICRSLQLHPQEMDVWLDRRRRDSTAEVRPSEEKRY</sequence>